<comment type="catalytic activity">
    <reaction evidence="8 9">
        <text>(R)-4'-phosphopantetheine + ATP + H(+) = 3'-dephospho-CoA + diphosphate</text>
        <dbReference type="Rhea" id="RHEA:19801"/>
        <dbReference type="ChEBI" id="CHEBI:15378"/>
        <dbReference type="ChEBI" id="CHEBI:30616"/>
        <dbReference type="ChEBI" id="CHEBI:33019"/>
        <dbReference type="ChEBI" id="CHEBI:57328"/>
        <dbReference type="ChEBI" id="CHEBI:61723"/>
        <dbReference type="EC" id="2.7.7.3"/>
    </reaction>
</comment>
<dbReference type="EC" id="2.7.7.3" evidence="9"/>
<comment type="subcellular location">
    <subcellularLocation>
        <location evidence="9">Cytoplasm</location>
    </subcellularLocation>
</comment>
<keyword evidence="4 9" id="KW-0547">Nucleotide-binding</keyword>
<comment type="cofactor">
    <cofactor evidence="9">
        <name>Mg(2+)</name>
        <dbReference type="ChEBI" id="CHEBI:18420"/>
    </cofactor>
</comment>
<evidence type="ECO:0000256" key="1">
    <source>
        <dbReference type="ARBA" id="ARBA00022490"/>
    </source>
</evidence>
<keyword evidence="1 9" id="KW-0963">Cytoplasm</keyword>
<evidence type="ECO:0000256" key="8">
    <source>
        <dbReference type="ARBA" id="ARBA00029346"/>
    </source>
</evidence>
<keyword evidence="2 9" id="KW-0808">Transferase</keyword>
<reference evidence="11 12" key="1">
    <citation type="submission" date="2016-01" db="EMBL/GenBank/DDBJ databases">
        <title>Genome sequence of Clostridium neopropionicum X4, DSM-3847.</title>
        <authorList>
            <person name="Poehlein A."/>
            <person name="Beck M.H."/>
            <person name="Bengelsdorf F.R."/>
            <person name="Daniel R."/>
            <person name="Duerre P."/>
        </authorList>
    </citation>
    <scope>NUCLEOTIDE SEQUENCE [LARGE SCALE GENOMIC DNA]</scope>
    <source>
        <strain evidence="11 12">DSM-3847</strain>
    </source>
</reference>
<dbReference type="UniPathway" id="UPA00241">
    <property type="reaction ID" value="UER00355"/>
</dbReference>
<dbReference type="InterPro" id="IPR014729">
    <property type="entry name" value="Rossmann-like_a/b/a_fold"/>
</dbReference>
<keyword evidence="6 9" id="KW-0460">Magnesium</keyword>
<dbReference type="AlphaFoldDB" id="A0A136WBC4"/>
<feature type="binding site" evidence="9">
    <location>
        <begin position="9"/>
        <end position="10"/>
    </location>
    <ligand>
        <name>ATP</name>
        <dbReference type="ChEBI" id="CHEBI:30616"/>
    </ligand>
</feature>
<dbReference type="RefSeq" id="WP_066090759.1">
    <property type="nucleotide sequence ID" value="NZ_LRVM01000015.1"/>
</dbReference>
<dbReference type="OrthoDB" id="9806661at2"/>
<dbReference type="GO" id="GO:0005524">
    <property type="term" value="F:ATP binding"/>
    <property type="evidence" value="ECO:0007669"/>
    <property type="project" value="UniProtKB-KW"/>
</dbReference>
<feature type="binding site" evidence="9">
    <location>
        <position position="87"/>
    </location>
    <ligand>
        <name>substrate</name>
    </ligand>
</feature>
<evidence type="ECO:0000256" key="3">
    <source>
        <dbReference type="ARBA" id="ARBA00022695"/>
    </source>
</evidence>
<keyword evidence="7 9" id="KW-0173">Coenzyme A biosynthesis</keyword>
<keyword evidence="12" id="KW-1185">Reference proteome</keyword>
<dbReference type="PANTHER" id="PTHR21342:SF1">
    <property type="entry name" value="PHOSPHOPANTETHEINE ADENYLYLTRANSFERASE"/>
    <property type="match status" value="1"/>
</dbReference>
<feature type="binding site" evidence="9">
    <location>
        <position position="98"/>
    </location>
    <ligand>
        <name>ATP</name>
        <dbReference type="ChEBI" id="CHEBI:30616"/>
    </ligand>
</feature>
<feature type="binding site" evidence="9">
    <location>
        <position position="17"/>
    </location>
    <ligand>
        <name>ATP</name>
        <dbReference type="ChEBI" id="CHEBI:30616"/>
    </ligand>
</feature>
<dbReference type="InterPro" id="IPR001980">
    <property type="entry name" value="PPAT"/>
</dbReference>
<dbReference type="PATRIC" id="fig|36847.3.peg.3336"/>
<sequence length="159" mass="17827">MKKAIYAGSFDPVTLGHLDIIHRAAKLFDTLVVAVLENPNKCSLFTVEERKKHLELVLCKMENVEVASFRGLLADFASEIGATTAVRGLRNAVDFASEYQMYLINRKLGKEMETVFLAADEEHISLSSTNVKEVAVFGGNIDFMVPQEIKPFIIEKYKK</sequence>
<keyword evidence="5 9" id="KW-0067">ATP-binding</keyword>
<dbReference type="Pfam" id="PF01467">
    <property type="entry name" value="CTP_transf_like"/>
    <property type="match status" value="1"/>
</dbReference>
<dbReference type="Gene3D" id="3.40.50.620">
    <property type="entry name" value="HUPs"/>
    <property type="match status" value="1"/>
</dbReference>
<accession>A0A136WBC4</accession>
<feature type="domain" description="Cytidyltransferase-like" evidence="10">
    <location>
        <begin position="5"/>
        <end position="133"/>
    </location>
</feature>
<dbReference type="NCBIfam" id="TIGR01510">
    <property type="entry name" value="coaD_prev_kdtB"/>
    <property type="match status" value="1"/>
</dbReference>
<dbReference type="GO" id="GO:0015937">
    <property type="term" value="P:coenzyme A biosynthetic process"/>
    <property type="evidence" value="ECO:0007669"/>
    <property type="project" value="UniProtKB-UniRule"/>
</dbReference>
<evidence type="ECO:0000313" key="11">
    <source>
        <dbReference type="EMBL" id="KXL51785.1"/>
    </source>
</evidence>
<comment type="caution">
    <text evidence="11">The sequence shown here is derived from an EMBL/GenBank/DDBJ whole genome shotgun (WGS) entry which is preliminary data.</text>
</comment>
<name>A0A136WBC4_9FIRM</name>
<evidence type="ECO:0000256" key="5">
    <source>
        <dbReference type="ARBA" id="ARBA00022840"/>
    </source>
</evidence>
<feature type="site" description="Transition state stabilizer" evidence="9">
    <location>
        <position position="17"/>
    </location>
</feature>
<dbReference type="InterPro" id="IPR004821">
    <property type="entry name" value="Cyt_trans-like"/>
</dbReference>
<dbReference type="SUPFAM" id="SSF52374">
    <property type="entry name" value="Nucleotidylyl transferase"/>
    <property type="match status" value="1"/>
</dbReference>
<dbReference type="HAMAP" id="MF_00151">
    <property type="entry name" value="PPAT_bact"/>
    <property type="match status" value="1"/>
</dbReference>
<evidence type="ECO:0000256" key="2">
    <source>
        <dbReference type="ARBA" id="ARBA00022679"/>
    </source>
</evidence>
<feature type="binding site" evidence="9">
    <location>
        <position position="41"/>
    </location>
    <ligand>
        <name>substrate</name>
    </ligand>
</feature>
<organism evidence="11 12">
    <name type="scientific">Anaerotignum neopropionicum</name>
    <dbReference type="NCBI Taxonomy" id="36847"/>
    <lineage>
        <taxon>Bacteria</taxon>
        <taxon>Bacillati</taxon>
        <taxon>Bacillota</taxon>
        <taxon>Clostridia</taxon>
        <taxon>Lachnospirales</taxon>
        <taxon>Anaerotignaceae</taxon>
        <taxon>Anaerotignum</taxon>
    </lineage>
</organism>
<dbReference type="GO" id="GO:0005737">
    <property type="term" value="C:cytoplasm"/>
    <property type="evidence" value="ECO:0007669"/>
    <property type="project" value="UniProtKB-SubCell"/>
</dbReference>
<feature type="binding site" evidence="9">
    <location>
        <begin position="88"/>
        <end position="90"/>
    </location>
    <ligand>
        <name>ATP</name>
        <dbReference type="ChEBI" id="CHEBI:30616"/>
    </ligand>
</feature>
<feature type="binding site" evidence="9">
    <location>
        <begin position="123"/>
        <end position="129"/>
    </location>
    <ligand>
        <name>ATP</name>
        <dbReference type="ChEBI" id="CHEBI:30616"/>
    </ligand>
</feature>
<evidence type="ECO:0000256" key="4">
    <source>
        <dbReference type="ARBA" id="ARBA00022741"/>
    </source>
</evidence>
<dbReference type="Proteomes" id="UP000070539">
    <property type="component" value="Unassembled WGS sequence"/>
</dbReference>
<dbReference type="PRINTS" id="PR01020">
    <property type="entry name" value="LPSBIOSNTHSS"/>
</dbReference>
<dbReference type="NCBIfam" id="TIGR00125">
    <property type="entry name" value="cyt_tran_rel"/>
    <property type="match status" value="1"/>
</dbReference>
<protein>
    <recommendedName>
        <fullName evidence="9">Phosphopantetheine adenylyltransferase</fullName>
        <ecNumber evidence="9">2.7.7.3</ecNumber>
    </recommendedName>
    <alternativeName>
        <fullName evidence="9">Dephospho-CoA pyrophosphorylase</fullName>
    </alternativeName>
    <alternativeName>
        <fullName evidence="9">Pantetheine-phosphate adenylyltransferase</fullName>
        <shortName evidence="9">PPAT</shortName>
    </alternativeName>
</protein>
<comment type="similarity">
    <text evidence="9">Belongs to the bacterial CoaD family.</text>
</comment>
<comment type="pathway">
    <text evidence="9">Cofactor biosynthesis; coenzyme A biosynthesis; CoA from (R)-pantothenate: step 4/5.</text>
</comment>
<comment type="function">
    <text evidence="9">Reversibly transfers an adenylyl group from ATP to 4'-phosphopantetheine, yielding dephospho-CoA (dPCoA) and pyrophosphate.</text>
</comment>
<feature type="binding site" evidence="9">
    <location>
        <position position="9"/>
    </location>
    <ligand>
        <name>substrate</name>
    </ligand>
</feature>
<evidence type="ECO:0000256" key="6">
    <source>
        <dbReference type="ARBA" id="ARBA00022842"/>
    </source>
</evidence>
<dbReference type="STRING" id="36847.CLNEO_28520"/>
<dbReference type="EMBL" id="LRVM01000015">
    <property type="protein sequence ID" value="KXL51785.1"/>
    <property type="molecule type" value="Genomic_DNA"/>
</dbReference>
<evidence type="ECO:0000313" key="12">
    <source>
        <dbReference type="Proteomes" id="UP000070539"/>
    </source>
</evidence>
<feature type="binding site" evidence="9">
    <location>
        <position position="73"/>
    </location>
    <ligand>
        <name>substrate</name>
    </ligand>
</feature>
<evidence type="ECO:0000259" key="10">
    <source>
        <dbReference type="Pfam" id="PF01467"/>
    </source>
</evidence>
<proteinExistence type="inferred from homology"/>
<dbReference type="GO" id="GO:0004595">
    <property type="term" value="F:pantetheine-phosphate adenylyltransferase activity"/>
    <property type="evidence" value="ECO:0007669"/>
    <property type="project" value="UniProtKB-UniRule"/>
</dbReference>
<comment type="subunit">
    <text evidence="9">Homohexamer.</text>
</comment>
<evidence type="ECO:0000256" key="9">
    <source>
        <dbReference type="HAMAP-Rule" id="MF_00151"/>
    </source>
</evidence>
<dbReference type="CDD" id="cd02163">
    <property type="entry name" value="PPAT"/>
    <property type="match status" value="1"/>
</dbReference>
<keyword evidence="3 9" id="KW-0548">Nucleotidyltransferase</keyword>
<gene>
    <name evidence="9 11" type="primary">coaD</name>
    <name evidence="11" type="ORF">CLNEO_28520</name>
</gene>
<evidence type="ECO:0000256" key="7">
    <source>
        <dbReference type="ARBA" id="ARBA00022993"/>
    </source>
</evidence>
<dbReference type="PANTHER" id="PTHR21342">
    <property type="entry name" value="PHOSPHOPANTETHEINE ADENYLYLTRANSFERASE"/>
    <property type="match status" value="1"/>
</dbReference>